<protein>
    <submittedName>
        <fullName evidence="10">Rhomboid family intramembrane serine protease</fullName>
        <ecNumber evidence="10">3.4.21.105</ecNumber>
    </submittedName>
</protein>
<keyword evidence="6 8" id="KW-0472">Membrane</keyword>
<feature type="transmembrane region" description="Helical" evidence="8">
    <location>
        <begin position="369"/>
        <end position="387"/>
    </location>
</feature>
<keyword evidence="7" id="KW-0802">TPR repeat</keyword>
<proteinExistence type="inferred from homology"/>
<dbReference type="InterPro" id="IPR022764">
    <property type="entry name" value="Peptidase_S54_rhomboid_dom"/>
</dbReference>
<evidence type="ECO:0000313" key="10">
    <source>
        <dbReference type="EMBL" id="MBS4222430.1"/>
    </source>
</evidence>
<evidence type="ECO:0000256" key="4">
    <source>
        <dbReference type="ARBA" id="ARBA00022801"/>
    </source>
</evidence>
<evidence type="ECO:0000256" key="7">
    <source>
        <dbReference type="PROSITE-ProRule" id="PRU00339"/>
    </source>
</evidence>
<keyword evidence="3 8" id="KW-0812">Transmembrane</keyword>
<dbReference type="Pfam" id="PF01694">
    <property type="entry name" value="Rhomboid"/>
    <property type="match status" value="1"/>
</dbReference>
<evidence type="ECO:0000256" key="5">
    <source>
        <dbReference type="ARBA" id="ARBA00022989"/>
    </source>
</evidence>
<dbReference type="Gene3D" id="1.20.1540.10">
    <property type="entry name" value="Rhomboid-like"/>
    <property type="match status" value="1"/>
</dbReference>
<dbReference type="PANTHER" id="PTHR43731">
    <property type="entry name" value="RHOMBOID PROTEASE"/>
    <property type="match status" value="1"/>
</dbReference>
<evidence type="ECO:0000256" key="1">
    <source>
        <dbReference type="ARBA" id="ARBA00004141"/>
    </source>
</evidence>
<name>A0A942UJ69_9BACI</name>
<feature type="transmembrane region" description="Helical" evidence="8">
    <location>
        <begin position="182"/>
        <end position="198"/>
    </location>
</feature>
<dbReference type="AlphaFoldDB" id="A0A942UJ69"/>
<feature type="transmembrane region" description="Helical" evidence="8">
    <location>
        <begin position="289"/>
        <end position="310"/>
    </location>
</feature>
<dbReference type="SUPFAM" id="SSF144091">
    <property type="entry name" value="Rhomboid-like"/>
    <property type="match status" value="1"/>
</dbReference>
<dbReference type="GO" id="GO:0004252">
    <property type="term" value="F:serine-type endopeptidase activity"/>
    <property type="evidence" value="ECO:0007669"/>
    <property type="project" value="InterPro"/>
</dbReference>
<evidence type="ECO:0000313" key="11">
    <source>
        <dbReference type="Proteomes" id="UP000676456"/>
    </source>
</evidence>
<comment type="caution">
    <text evidence="10">The sequence shown here is derived from an EMBL/GenBank/DDBJ whole genome shotgun (WGS) entry which is preliminary data.</text>
</comment>
<feature type="domain" description="Peptidase S54 rhomboid" evidence="9">
    <location>
        <begin position="224"/>
        <end position="354"/>
    </location>
</feature>
<accession>A0A942UJ69</accession>
<dbReference type="Proteomes" id="UP000676456">
    <property type="component" value="Unassembled WGS sequence"/>
</dbReference>
<dbReference type="InterPro" id="IPR035952">
    <property type="entry name" value="Rhomboid-like_sf"/>
</dbReference>
<dbReference type="EC" id="3.4.21.105" evidence="10"/>
<feature type="repeat" description="TPR" evidence="7">
    <location>
        <begin position="426"/>
        <end position="459"/>
    </location>
</feature>
<keyword evidence="4 10" id="KW-0378">Hydrolase</keyword>
<dbReference type="PROSITE" id="PS50005">
    <property type="entry name" value="TPR"/>
    <property type="match status" value="1"/>
</dbReference>
<dbReference type="EMBL" id="JAGYPN010000001">
    <property type="protein sequence ID" value="MBS4222430.1"/>
    <property type="molecule type" value="Genomic_DNA"/>
</dbReference>
<keyword evidence="5 8" id="KW-1133">Transmembrane helix</keyword>
<dbReference type="SUPFAM" id="SSF48452">
    <property type="entry name" value="TPR-like"/>
    <property type="match status" value="1"/>
</dbReference>
<evidence type="ECO:0000256" key="2">
    <source>
        <dbReference type="ARBA" id="ARBA00009045"/>
    </source>
</evidence>
<dbReference type="Gene3D" id="1.25.40.10">
    <property type="entry name" value="Tetratricopeptide repeat domain"/>
    <property type="match status" value="1"/>
</dbReference>
<feature type="transmembrane region" description="Helical" evidence="8">
    <location>
        <begin position="317"/>
        <end position="335"/>
    </location>
</feature>
<evidence type="ECO:0000256" key="3">
    <source>
        <dbReference type="ARBA" id="ARBA00022692"/>
    </source>
</evidence>
<keyword evidence="11" id="KW-1185">Reference proteome</keyword>
<dbReference type="RefSeq" id="WP_213097380.1">
    <property type="nucleotide sequence ID" value="NZ_JAGYPN010000001.1"/>
</dbReference>
<evidence type="ECO:0000256" key="8">
    <source>
        <dbReference type="SAM" id="Phobius"/>
    </source>
</evidence>
<sequence length="504" mass="57748">MAERENFLFWRLAYFLIAESGYRIIRITEDHSEIWFENIKNKNARMLRMVRSDLDWANWVERDKQMVAVQADKLRKQLFARNLNMLNIYVTSHPPIDADEDYLEKQIIAGQGKTKLSTIVLTRQNYSQSFLKIGETLGKQPMFDIQNDYDEAEIYMLSQGVLKKAAQQENEDRQLFEFTKPLFTYIFIAIQVLVFFILEANGGSTNMETLVKYGAKYNPLIIEGEWWRFITPIFLHIGFLHLVMNTLALYYLGSAVEKMFGHWRFLGIYLFSGFTGALASFIFSENISAGASGAIFGCFGALLYLGFAYPQLFFRTMGMNVIVLIIINLIFGFTVPGIDNAGHIGGLIGGFLSTGAVHFPKKRNLKGQAIFLCAMVIISVSMINIGYHDDRPDVMNGIVQEKIKNGKVEEAYNMLAPYVSEGKGNAITFFQLSYLEIQLKKYKSAKQHLLNAIKLQPDFHEAYFNLALLYYEEQDILKAREYAQKANSISSQKKYQEFLQEIGD</sequence>
<dbReference type="SMART" id="SM00028">
    <property type="entry name" value="TPR"/>
    <property type="match status" value="2"/>
</dbReference>
<gene>
    <name evidence="10" type="ORF">KHA91_06615</name>
</gene>
<dbReference type="InterPro" id="IPR011990">
    <property type="entry name" value="TPR-like_helical_dom_sf"/>
</dbReference>
<feature type="transmembrane region" description="Helical" evidence="8">
    <location>
        <begin position="265"/>
        <end position="283"/>
    </location>
</feature>
<dbReference type="InterPro" id="IPR019734">
    <property type="entry name" value="TPR_rpt"/>
</dbReference>
<dbReference type="Pfam" id="PF13181">
    <property type="entry name" value="TPR_8"/>
    <property type="match status" value="2"/>
</dbReference>
<comment type="similarity">
    <text evidence="2">Belongs to the peptidase S54 family.</text>
</comment>
<dbReference type="InterPro" id="IPR050925">
    <property type="entry name" value="Rhomboid_protease_S54"/>
</dbReference>
<evidence type="ECO:0000259" key="9">
    <source>
        <dbReference type="Pfam" id="PF01694"/>
    </source>
</evidence>
<evidence type="ECO:0000256" key="6">
    <source>
        <dbReference type="ARBA" id="ARBA00023136"/>
    </source>
</evidence>
<comment type="subcellular location">
    <subcellularLocation>
        <location evidence="1">Membrane</location>
        <topology evidence="1">Multi-pass membrane protein</topology>
    </subcellularLocation>
</comment>
<organism evidence="10 11">
    <name type="scientific">Lederbergia citrea</name>
    <dbReference type="NCBI Taxonomy" id="2833581"/>
    <lineage>
        <taxon>Bacteria</taxon>
        <taxon>Bacillati</taxon>
        <taxon>Bacillota</taxon>
        <taxon>Bacilli</taxon>
        <taxon>Bacillales</taxon>
        <taxon>Bacillaceae</taxon>
        <taxon>Lederbergia</taxon>
    </lineage>
</organism>
<reference evidence="10 11" key="1">
    <citation type="submission" date="2021-05" db="EMBL/GenBank/DDBJ databases">
        <title>Novel Bacillus species.</title>
        <authorList>
            <person name="Liu G."/>
        </authorList>
    </citation>
    <scope>NUCLEOTIDE SEQUENCE [LARGE SCALE GENOMIC DNA]</scope>
    <source>
        <strain evidence="10 11">FJAT-49682</strain>
    </source>
</reference>
<dbReference type="GO" id="GO:0016020">
    <property type="term" value="C:membrane"/>
    <property type="evidence" value="ECO:0007669"/>
    <property type="project" value="UniProtKB-SubCell"/>
</dbReference>
<dbReference type="GO" id="GO:0006508">
    <property type="term" value="P:proteolysis"/>
    <property type="evidence" value="ECO:0007669"/>
    <property type="project" value="UniProtKB-KW"/>
</dbReference>
<dbReference type="PANTHER" id="PTHR43731:SF14">
    <property type="entry name" value="PRESENILIN-ASSOCIATED RHOMBOID-LIKE PROTEIN, MITOCHONDRIAL"/>
    <property type="match status" value="1"/>
</dbReference>
<feature type="transmembrane region" description="Helical" evidence="8">
    <location>
        <begin position="233"/>
        <end position="253"/>
    </location>
</feature>
<keyword evidence="10" id="KW-0645">Protease</keyword>